<dbReference type="SUPFAM" id="SSF57586">
    <property type="entry name" value="TNF receptor-like"/>
    <property type="match status" value="2"/>
</dbReference>
<evidence type="ECO:0000313" key="11">
    <source>
        <dbReference type="RefSeq" id="XP_008582411.1"/>
    </source>
</evidence>
<feature type="disulfide bond" evidence="7">
    <location>
        <begin position="98"/>
        <end position="111"/>
    </location>
</feature>
<feature type="disulfide bond" evidence="7">
    <location>
        <begin position="101"/>
        <end position="119"/>
    </location>
</feature>
<evidence type="ECO:0000256" key="8">
    <source>
        <dbReference type="SAM" id="Phobius"/>
    </source>
</evidence>
<keyword evidence="3 8" id="KW-0472">Membrane</keyword>
<feature type="domain" description="TNFR-Cys" evidence="9">
    <location>
        <begin position="79"/>
        <end position="119"/>
    </location>
</feature>
<feature type="repeat" description="TNFR-Cys" evidence="7">
    <location>
        <begin position="79"/>
        <end position="119"/>
    </location>
</feature>
<feature type="disulfide bond" evidence="7">
    <location>
        <begin position="121"/>
        <end position="136"/>
    </location>
</feature>
<comment type="subcellular location">
    <subcellularLocation>
        <location evidence="1">Membrane</location>
    </subcellularLocation>
</comment>
<feature type="repeat" description="TNFR-Cys" evidence="7">
    <location>
        <begin position="120"/>
        <end position="160"/>
    </location>
</feature>
<keyword evidence="6" id="KW-0325">Glycoprotein</keyword>
<dbReference type="Gene3D" id="2.10.50.10">
    <property type="entry name" value="Tumor Necrosis Factor Receptor, subunit A, domain 2"/>
    <property type="match status" value="3"/>
</dbReference>
<dbReference type="InterPro" id="IPR034062">
    <property type="entry name" value="TNFRSF26_N"/>
</dbReference>
<protein>
    <submittedName>
        <fullName evidence="11">Tumor necrosis factor receptor superfamily member 23-like</fullName>
    </submittedName>
</protein>
<dbReference type="PANTHER" id="PTHR46330:SF16">
    <property type="entry name" value="TUMOR NECROSIS FACTOR RECEPTOR SUPERFAMILY MEMBER 22"/>
    <property type="match status" value="1"/>
</dbReference>
<keyword evidence="2" id="KW-0677">Repeat</keyword>
<dbReference type="SMART" id="SM00208">
    <property type="entry name" value="TNFR"/>
    <property type="match status" value="3"/>
</dbReference>
<feature type="disulfide bond" evidence="7">
    <location>
        <begin position="139"/>
        <end position="152"/>
    </location>
</feature>
<dbReference type="CDD" id="cd15837">
    <property type="entry name" value="TNFRSF26"/>
    <property type="match status" value="1"/>
</dbReference>
<feature type="domain" description="TNFR-Cys" evidence="9">
    <location>
        <begin position="120"/>
        <end position="160"/>
    </location>
</feature>
<dbReference type="PANTHER" id="PTHR46330">
    <property type="entry name" value="TUMOR NECROSIS FACTOR RECEPTOR SUPERFAMILY MEMBER 10B"/>
    <property type="match status" value="1"/>
</dbReference>
<organism evidence="10 11">
    <name type="scientific">Galeopterus variegatus</name>
    <name type="common">Malayan flying lemur</name>
    <name type="synonym">Cynocephalus variegatus</name>
    <dbReference type="NCBI Taxonomy" id="482537"/>
    <lineage>
        <taxon>Eukaryota</taxon>
        <taxon>Metazoa</taxon>
        <taxon>Chordata</taxon>
        <taxon>Craniata</taxon>
        <taxon>Vertebrata</taxon>
        <taxon>Euteleostomi</taxon>
        <taxon>Mammalia</taxon>
        <taxon>Eutheria</taxon>
        <taxon>Euarchontoglires</taxon>
        <taxon>Dermoptera</taxon>
        <taxon>Cynocephalidae</taxon>
        <taxon>Galeopterus</taxon>
    </lineage>
</organism>
<sequence length="219" mass="24574">MSQLRTWECCCTPGRSREPLSWVAAPVPRVFQQRQWLPDPESCGHGQYWSAGWCCNFCPAGEYVEKHCVSPSTQGKCKECDQGTFTAFPNGLDSCFLCSTCLENEEMVADCSPTSDRVCQCRTGHFYQDLESSELCIPCSKCTQGSIVLQECNSTADTICSVTDPSSREWLYWLFLLPLVAAPFLIVYYCCIRERQVWRVGVPLMDEVQVRGPEDGALG</sequence>
<dbReference type="PROSITE" id="PS50050">
    <property type="entry name" value="TNFR_NGFR_2"/>
    <property type="match status" value="2"/>
</dbReference>
<proteinExistence type="predicted"/>
<evidence type="ECO:0000313" key="10">
    <source>
        <dbReference type="Proteomes" id="UP000694923"/>
    </source>
</evidence>
<evidence type="ECO:0000259" key="9">
    <source>
        <dbReference type="PROSITE" id="PS50050"/>
    </source>
</evidence>
<feature type="disulfide bond" evidence="7">
    <location>
        <begin position="142"/>
        <end position="160"/>
    </location>
</feature>
<feature type="transmembrane region" description="Helical" evidence="8">
    <location>
        <begin position="170"/>
        <end position="191"/>
    </location>
</feature>
<evidence type="ECO:0000256" key="4">
    <source>
        <dbReference type="ARBA" id="ARBA00023157"/>
    </source>
</evidence>
<dbReference type="InterPro" id="IPR052491">
    <property type="entry name" value="TNFRSF10"/>
</dbReference>
<accession>A0ABM0RP70</accession>
<keyword evidence="10" id="KW-1185">Reference proteome</keyword>
<keyword evidence="5" id="KW-0675">Receptor</keyword>
<evidence type="ECO:0000256" key="5">
    <source>
        <dbReference type="ARBA" id="ARBA00023170"/>
    </source>
</evidence>
<evidence type="ECO:0000256" key="6">
    <source>
        <dbReference type="ARBA" id="ARBA00023180"/>
    </source>
</evidence>
<evidence type="ECO:0000256" key="3">
    <source>
        <dbReference type="ARBA" id="ARBA00023136"/>
    </source>
</evidence>
<dbReference type="Proteomes" id="UP000694923">
    <property type="component" value="Unplaced"/>
</dbReference>
<evidence type="ECO:0000256" key="1">
    <source>
        <dbReference type="ARBA" id="ARBA00004370"/>
    </source>
</evidence>
<feature type="disulfide bond" evidence="7">
    <location>
        <begin position="80"/>
        <end position="95"/>
    </location>
</feature>
<evidence type="ECO:0000256" key="2">
    <source>
        <dbReference type="ARBA" id="ARBA00022737"/>
    </source>
</evidence>
<dbReference type="PROSITE" id="PS00652">
    <property type="entry name" value="TNFR_NGFR_1"/>
    <property type="match status" value="1"/>
</dbReference>
<gene>
    <name evidence="11" type="primary">LOC103599972</name>
</gene>
<dbReference type="GeneID" id="103599972"/>
<name>A0ABM0RP70_GALVR</name>
<evidence type="ECO:0000256" key="7">
    <source>
        <dbReference type="PROSITE-ProRule" id="PRU00206"/>
    </source>
</evidence>
<keyword evidence="8" id="KW-0812">Transmembrane</keyword>
<dbReference type="InterPro" id="IPR001368">
    <property type="entry name" value="TNFR/NGFR_Cys_rich_reg"/>
</dbReference>
<keyword evidence="4 7" id="KW-1015">Disulfide bond</keyword>
<reference evidence="11" key="1">
    <citation type="submission" date="2025-08" db="UniProtKB">
        <authorList>
            <consortium name="RefSeq"/>
        </authorList>
    </citation>
    <scope>IDENTIFICATION</scope>
</reference>
<keyword evidence="8" id="KW-1133">Transmembrane helix</keyword>
<dbReference type="RefSeq" id="XP_008582411.1">
    <property type="nucleotide sequence ID" value="XM_008584189.1"/>
</dbReference>
<dbReference type="Pfam" id="PF00020">
    <property type="entry name" value="TNFR_c6"/>
    <property type="match status" value="2"/>
</dbReference>